<accession>A0A2P5TL51</accession>
<comment type="cofactor">
    <cofactor evidence="2">
        <name>Fe cation</name>
        <dbReference type="ChEBI" id="CHEBI:24875"/>
    </cofactor>
    <text evidence="2">Binds 1 Fe cation per subunit.</text>
</comment>
<dbReference type="Proteomes" id="UP000242231">
    <property type="component" value="Unassembled WGS sequence"/>
</dbReference>
<dbReference type="OrthoDB" id="9780903at2"/>
<feature type="binding site" evidence="2">
    <location>
        <position position="69"/>
    </location>
    <ligand>
        <name>Fe cation</name>
        <dbReference type="ChEBI" id="CHEBI:24875"/>
    </ligand>
</feature>
<dbReference type="Gene3D" id="2.60.120.10">
    <property type="entry name" value="Jelly Rolls"/>
    <property type="match status" value="2"/>
</dbReference>
<organism evidence="6 7">
    <name type="scientific">Oceanisphaera arctica</name>
    <dbReference type="NCBI Taxonomy" id="641510"/>
    <lineage>
        <taxon>Bacteria</taxon>
        <taxon>Pseudomonadati</taxon>
        <taxon>Pseudomonadota</taxon>
        <taxon>Gammaproteobacteria</taxon>
        <taxon>Aeromonadales</taxon>
        <taxon>Aeromonadaceae</taxon>
        <taxon>Oceanisphaera</taxon>
    </lineage>
</organism>
<evidence type="ECO:0000259" key="4">
    <source>
        <dbReference type="Pfam" id="PF02678"/>
    </source>
</evidence>
<evidence type="ECO:0000313" key="7">
    <source>
        <dbReference type="Proteomes" id="UP000242231"/>
    </source>
</evidence>
<protein>
    <recommendedName>
        <fullName evidence="8">Quercetin 2,3-dioxygenase</fullName>
    </recommendedName>
</protein>
<comment type="similarity">
    <text evidence="1 3">Belongs to the pirin family.</text>
</comment>
<dbReference type="RefSeq" id="WP_104486699.1">
    <property type="nucleotide sequence ID" value="NZ_BMYB01000008.1"/>
</dbReference>
<feature type="binding site" evidence="2">
    <location>
        <position position="71"/>
    </location>
    <ligand>
        <name>Fe cation</name>
        <dbReference type="ChEBI" id="CHEBI:24875"/>
    </ligand>
</feature>
<dbReference type="SUPFAM" id="SSF51182">
    <property type="entry name" value="RmlC-like cupins"/>
    <property type="match status" value="1"/>
</dbReference>
<evidence type="ECO:0000256" key="1">
    <source>
        <dbReference type="ARBA" id="ARBA00008416"/>
    </source>
</evidence>
<evidence type="ECO:0000259" key="5">
    <source>
        <dbReference type="Pfam" id="PF05726"/>
    </source>
</evidence>
<keyword evidence="7" id="KW-1185">Reference proteome</keyword>
<evidence type="ECO:0008006" key="8">
    <source>
        <dbReference type="Google" id="ProtNLM"/>
    </source>
</evidence>
<dbReference type="InterPro" id="IPR012093">
    <property type="entry name" value="Pirin"/>
</dbReference>
<dbReference type="InterPro" id="IPR011051">
    <property type="entry name" value="RmlC_Cupin_sf"/>
</dbReference>
<dbReference type="CDD" id="cd02909">
    <property type="entry name" value="cupin_pirin_N"/>
    <property type="match status" value="1"/>
</dbReference>
<keyword evidence="2" id="KW-0479">Metal-binding</keyword>
<dbReference type="InterPro" id="IPR014710">
    <property type="entry name" value="RmlC-like_jellyroll"/>
</dbReference>
<dbReference type="EMBL" id="MPZM01000021">
    <property type="protein sequence ID" value="PPL16010.1"/>
    <property type="molecule type" value="Genomic_DNA"/>
</dbReference>
<dbReference type="InterPro" id="IPR008778">
    <property type="entry name" value="Pirin_C_dom"/>
</dbReference>
<sequence length="289" mass="31851">MSTLQPSDLISHSRSIEQVITGRATSDGAGVTLTRYLDAALQQRLDPFLMLDAFGSDDPDHYIAGFPDHPHRGFETITYMLQGRMLHRDSEGNEGLLESGGVQWMNAGRGVIHSEMPQQIAGRMAGFQLWLNLPSHEKMSAPWYRDLDAASLPRLVTDSGAHISVIAGNSHGVQGAIQRPMTEPLYLDVHLPAGSHLQQQIPPAHNAFIQLYQGEIGVAQQTMQAPGMAILNTGNDCDGVRVQALQDSRFLLIAGRPLHEPIEQYGPFVMNTKEEIYQAVQDFRHGRLA</sequence>
<dbReference type="InterPro" id="IPR003829">
    <property type="entry name" value="Pirin_N_dom"/>
</dbReference>
<comment type="caution">
    <text evidence="6">The sequence shown here is derived from an EMBL/GenBank/DDBJ whole genome shotgun (WGS) entry which is preliminary data.</text>
</comment>
<proteinExistence type="inferred from homology"/>
<gene>
    <name evidence="6" type="ORF">UN63_10410</name>
</gene>
<feature type="domain" description="Pirin C-terminal" evidence="5">
    <location>
        <begin position="186"/>
        <end position="288"/>
    </location>
</feature>
<evidence type="ECO:0000256" key="3">
    <source>
        <dbReference type="RuleBase" id="RU003457"/>
    </source>
</evidence>
<dbReference type="AlphaFoldDB" id="A0A2P5TL51"/>
<dbReference type="Pfam" id="PF02678">
    <property type="entry name" value="Pirin"/>
    <property type="match status" value="1"/>
</dbReference>
<dbReference type="GO" id="GO:0046872">
    <property type="term" value="F:metal ion binding"/>
    <property type="evidence" value="ECO:0007669"/>
    <property type="project" value="UniProtKB-KW"/>
</dbReference>
<reference evidence="7" key="1">
    <citation type="submission" date="2016-11" db="EMBL/GenBank/DDBJ databases">
        <authorList>
            <person name="Sisinthy S."/>
            <person name="Ara S."/>
            <person name="Gundlapally S.R."/>
        </authorList>
    </citation>
    <scope>NUCLEOTIDE SEQUENCE [LARGE SCALE GENOMIC DNA]</scope>
    <source>
        <strain evidence="7">V1-41</strain>
    </source>
</reference>
<dbReference type="PIRSF" id="PIRSF006232">
    <property type="entry name" value="Pirin"/>
    <property type="match status" value="1"/>
</dbReference>
<evidence type="ECO:0000313" key="6">
    <source>
        <dbReference type="EMBL" id="PPL16010.1"/>
    </source>
</evidence>
<dbReference type="PANTHER" id="PTHR13903:SF8">
    <property type="entry name" value="PIRIN"/>
    <property type="match status" value="1"/>
</dbReference>
<dbReference type="CDD" id="cd02247">
    <property type="entry name" value="cupin_pirin_C"/>
    <property type="match status" value="1"/>
</dbReference>
<dbReference type="Pfam" id="PF05726">
    <property type="entry name" value="Pirin_C"/>
    <property type="match status" value="1"/>
</dbReference>
<name>A0A2P5TL51_9GAMM</name>
<feature type="domain" description="Pirin N-terminal" evidence="4">
    <location>
        <begin position="38"/>
        <end position="131"/>
    </location>
</feature>
<feature type="binding site" evidence="2">
    <location>
        <position position="113"/>
    </location>
    <ligand>
        <name>Fe cation</name>
        <dbReference type="ChEBI" id="CHEBI:24875"/>
    </ligand>
</feature>
<feature type="binding site" evidence="2">
    <location>
        <position position="115"/>
    </location>
    <ligand>
        <name>Fe cation</name>
        <dbReference type="ChEBI" id="CHEBI:24875"/>
    </ligand>
</feature>
<keyword evidence="2" id="KW-0408">Iron</keyword>
<evidence type="ECO:0000256" key="2">
    <source>
        <dbReference type="PIRSR" id="PIRSR006232-1"/>
    </source>
</evidence>
<dbReference type="PANTHER" id="PTHR13903">
    <property type="entry name" value="PIRIN-RELATED"/>
    <property type="match status" value="1"/>
</dbReference>